<dbReference type="InterPro" id="IPR002347">
    <property type="entry name" value="SDR_fam"/>
</dbReference>
<keyword evidence="2" id="KW-0521">NADP</keyword>
<dbReference type="FunFam" id="3.40.50.720:FF:000643">
    <property type="entry name" value="Short chain dehydrogenase/reductase family oxidoreductase, putative"/>
    <property type="match status" value="1"/>
</dbReference>
<dbReference type="PROSITE" id="PS00061">
    <property type="entry name" value="ADH_SHORT"/>
    <property type="match status" value="1"/>
</dbReference>
<reference evidence="4" key="1">
    <citation type="journal article" date="2021" name="Nat. Commun.">
        <title>Genetic determinants of endophytism in the Arabidopsis root mycobiome.</title>
        <authorList>
            <person name="Mesny F."/>
            <person name="Miyauchi S."/>
            <person name="Thiergart T."/>
            <person name="Pickel B."/>
            <person name="Atanasova L."/>
            <person name="Karlsson M."/>
            <person name="Huettel B."/>
            <person name="Barry K.W."/>
            <person name="Haridas S."/>
            <person name="Chen C."/>
            <person name="Bauer D."/>
            <person name="Andreopoulos W."/>
            <person name="Pangilinan J."/>
            <person name="LaButti K."/>
            <person name="Riley R."/>
            <person name="Lipzen A."/>
            <person name="Clum A."/>
            <person name="Drula E."/>
            <person name="Henrissat B."/>
            <person name="Kohler A."/>
            <person name="Grigoriev I.V."/>
            <person name="Martin F.M."/>
            <person name="Hacquard S."/>
        </authorList>
    </citation>
    <scope>NUCLEOTIDE SEQUENCE</scope>
    <source>
        <strain evidence="4">MPI-CAGE-AT-0016</strain>
    </source>
</reference>
<dbReference type="PANTHER" id="PTHR44229:SF4">
    <property type="entry name" value="15-HYDROXYPROSTAGLANDIN DEHYDROGENASE [NAD(+)]"/>
    <property type="match status" value="1"/>
</dbReference>
<dbReference type="EMBL" id="JAGPXD010000004">
    <property type="protein sequence ID" value="KAH7359404.1"/>
    <property type="molecule type" value="Genomic_DNA"/>
</dbReference>
<evidence type="ECO:0000256" key="2">
    <source>
        <dbReference type="ARBA" id="ARBA00022857"/>
    </source>
</evidence>
<dbReference type="PRINTS" id="PR00081">
    <property type="entry name" value="GDHRDH"/>
</dbReference>
<dbReference type="Pfam" id="PF00106">
    <property type="entry name" value="adh_short"/>
    <property type="match status" value="1"/>
</dbReference>
<evidence type="ECO:0000313" key="5">
    <source>
        <dbReference type="Proteomes" id="UP000813385"/>
    </source>
</evidence>
<protein>
    <submittedName>
        <fullName evidence="4">NAD-dependent 15-hydroxyprostaglandin dehydrogenase</fullName>
    </submittedName>
</protein>
<dbReference type="OrthoDB" id="37659at2759"/>
<name>A0A8K0X264_9PEZI</name>
<dbReference type="PANTHER" id="PTHR44229">
    <property type="entry name" value="15-HYDROXYPROSTAGLANDIN DEHYDROGENASE [NAD(+)]"/>
    <property type="match status" value="1"/>
</dbReference>
<dbReference type="Gene3D" id="3.40.50.720">
    <property type="entry name" value="NAD(P)-binding Rossmann-like Domain"/>
    <property type="match status" value="1"/>
</dbReference>
<organism evidence="4 5">
    <name type="scientific">Plectosphaerella cucumerina</name>
    <dbReference type="NCBI Taxonomy" id="40658"/>
    <lineage>
        <taxon>Eukaryota</taxon>
        <taxon>Fungi</taxon>
        <taxon>Dikarya</taxon>
        <taxon>Ascomycota</taxon>
        <taxon>Pezizomycotina</taxon>
        <taxon>Sordariomycetes</taxon>
        <taxon>Hypocreomycetidae</taxon>
        <taxon>Glomerellales</taxon>
        <taxon>Plectosphaerellaceae</taxon>
        <taxon>Plectosphaerella</taxon>
    </lineage>
</organism>
<dbReference type="SUPFAM" id="SSF51735">
    <property type="entry name" value="NAD(P)-binding Rossmann-fold domains"/>
    <property type="match status" value="1"/>
</dbReference>
<evidence type="ECO:0000313" key="4">
    <source>
        <dbReference type="EMBL" id="KAH7359404.1"/>
    </source>
</evidence>
<dbReference type="GO" id="GO:0005737">
    <property type="term" value="C:cytoplasm"/>
    <property type="evidence" value="ECO:0007669"/>
    <property type="project" value="TreeGrafter"/>
</dbReference>
<comment type="similarity">
    <text evidence="1">Belongs to the short-chain dehydrogenases/reductases (SDR) family.</text>
</comment>
<proteinExistence type="inferred from homology"/>
<keyword evidence="5" id="KW-1185">Reference proteome</keyword>
<dbReference type="GO" id="GO:0016616">
    <property type="term" value="F:oxidoreductase activity, acting on the CH-OH group of donors, NAD or NADP as acceptor"/>
    <property type="evidence" value="ECO:0007669"/>
    <property type="project" value="TreeGrafter"/>
</dbReference>
<dbReference type="InterPro" id="IPR020904">
    <property type="entry name" value="Sc_DH/Rdtase_CS"/>
</dbReference>
<dbReference type="InterPro" id="IPR036291">
    <property type="entry name" value="NAD(P)-bd_dom_sf"/>
</dbReference>
<dbReference type="AlphaFoldDB" id="A0A8K0X264"/>
<sequence>MPEPIQNKTAIVTGAGSGICLAFARLLLSEGVNVIFADLSLRPEAQMLVESFTLGKPRALFQETDVRDWTQLSSLFDTALREFGDVDIVCPGAGIYEPDFSNFWIPPGTLGSRDATDAGRYALLDINLSHPIRMTQLAIAHFTKNKSLQAGRKSVILISSTAGQKTPFTAPMYAAAKHAINGFVRCLAPLESKVGIRVSAVAPGVVRTPLWTEDASKSIAVEEGKDAWVEPEDVARVMLGLIVEDDLQNNEDPERVTTQGGSIIEVTVGNIRNVKAFNDSGPDGRPGSTVSNMSLLEDRVWDLLGIQSEDPRGN</sequence>
<dbReference type="Proteomes" id="UP000813385">
    <property type="component" value="Unassembled WGS sequence"/>
</dbReference>
<keyword evidence="3" id="KW-0560">Oxidoreductase</keyword>
<evidence type="ECO:0000256" key="3">
    <source>
        <dbReference type="ARBA" id="ARBA00023002"/>
    </source>
</evidence>
<accession>A0A8K0X264</accession>
<gene>
    <name evidence="4" type="ORF">B0T11DRAFT_286267</name>
</gene>
<evidence type="ECO:0000256" key="1">
    <source>
        <dbReference type="ARBA" id="ARBA00006484"/>
    </source>
</evidence>
<comment type="caution">
    <text evidence="4">The sequence shown here is derived from an EMBL/GenBank/DDBJ whole genome shotgun (WGS) entry which is preliminary data.</text>
</comment>